<organism evidence="3 4">
    <name type="scientific">Clostridium diolis</name>
    <dbReference type="NCBI Taxonomy" id="223919"/>
    <lineage>
        <taxon>Bacteria</taxon>
        <taxon>Bacillati</taxon>
        <taxon>Bacillota</taxon>
        <taxon>Clostridia</taxon>
        <taxon>Eubacteriales</taxon>
        <taxon>Clostridiaceae</taxon>
        <taxon>Clostridium</taxon>
    </lineage>
</organism>
<dbReference type="EMBL" id="BJLA01000009">
    <property type="protein sequence ID" value="GEA31792.1"/>
    <property type="molecule type" value="Genomic_DNA"/>
</dbReference>
<keyword evidence="4" id="KW-1185">Reference proteome</keyword>
<dbReference type="AlphaFoldDB" id="A0AAV3W373"/>
<dbReference type="PROSITE" id="PS50885">
    <property type="entry name" value="HAMP"/>
    <property type="match status" value="1"/>
</dbReference>
<dbReference type="Proteomes" id="UP000325212">
    <property type="component" value="Unassembled WGS sequence"/>
</dbReference>
<evidence type="ECO:0000313" key="4">
    <source>
        <dbReference type="Proteomes" id="UP000325212"/>
    </source>
</evidence>
<sequence>MINNLKVKQKIFLFSGIMILLIIFMGGIGYYYNLQLNYNVTSMYKDRLLPVQWLNDNRNQSRAIEADTYNIILNVKDTEEQNKKLNDIKDRVKAYDNNWQAYKGNEVDQFELEIILLVENDLKEYRAARDEIIKLAMDGKQEEALEKYKSITGKVDEFQKNLKALAIYNADKAQEINVQNNNSFSYSRKIFIILGFLSVVIAATLSVIISKTIANPLKLSVECIRVLAKRDFTVSVPELILKRKDEIGDLANSIFLMKNDISILVKEIMEKVLR</sequence>
<gene>
    <name evidence="3" type="ORF">CDIOL_27150</name>
</gene>
<proteinExistence type="predicted"/>
<feature type="transmembrane region" description="Helical" evidence="1">
    <location>
        <begin position="12"/>
        <end position="32"/>
    </location>
</feature>
<dbReference type="InterPro" id="IPR003660">
    <property type="entry name" value="HAMP_dom"/>
</dbReference>
<comment type="caution">
    <text evidence="3">The sequence shown here is derived from an EMBL/GenBank/DDBJ whole genome shotgun (WGS) entry which is preliminary data.</text>
</comment>
<reference evidence="3 4" key="1">
    <citation type="submission" date="2019-06" db="EMBL/GenBank/DDBJ databases">
        <title>Draft genome sequence of Clostridium diolis DSM 15410.</title>
        <authorList>
            <person name="Kobayashi H."/>
            <person name="Tanizawa Y."/>
            <person name="Tohno M."/>
        </authorList>
    </citation>
    <scope>NUCLEOTIDE SEQUENCE [LARGE SCALE GENOMIC DNA]</scope>
    <source>
        <strain evidence="3 4">DSM 15410</strain>
    </source>
</reference>
<feature type="domain" description="HAMP" evidence="2">
    <location>
        <begin position="211"/>
        <end position="266"/>
    </location>
</feature>
<dbReference type="Gene3D" id="6.10.340.10">
    <property type="match status" value="1"/>
</dbReference>
<accession>A0AAV3W373</accession>
<dbReference type="CDD" id="cd06225">
    <property type="entry name" value="HAMP"/>
    <property type="match status" value="1"/>
</dbReference>
<dbReference type="PANTHER" id="PTHR32089:SF112">
    <property type="entry name" value="LYSOZYME-LIKE PROTEIN-RELATED"/>
    <property type="match status" value="1"/>
</dbReference>
<keyword evidence="1" id="KW-1133">Transmembrane helix</keyword>
<dbReference type="InterPro" id="IPR024478">
    <property type="entry name" value="HlyB_4HB_MCP"/>
</dbReference>
<name>A0AAV3W373_9CLOT</name>
<evidence type="ECO:0000256" key="1">
    <source>
        <dbReference type="SAM" id="Phobius"/>
    </source>
</evidence>
<evidence type="ECO:0000259" key="2">
    <source>
        <dbReference type="PROSITE" id="PS50885"/>
    </source>
</evidence>
<protein>
    <recommendedName>
        <fullName evidence="2">HAMP domain-containing protein</fullName>
    </recommendedName>
</protein>
<dbReference type="Pfam" id="PF12729">
    <property type="entry name" value="4HB_MCP_1"/>
    <property type="match status" value="1"/>
</dbReference>
<dbReference type="RefSeq" id="WP_243141313.1">
    <property type="nucleotide sequence ID" value="NZ_BJLA01000009.1"/>
</dbReference>
<feature type="transmembrane region" description="Helical" evidence="1">
    <location>
        <begin position="190"/>
        <end position="209"/>
    </location>
</feature>
<dbReference type="SUPFAM" id="SSF158472">
    <property type="entry name" value="HAMP domain-like"/>
    <property type="match status" value="1"/>
</dbReference>
<dbReference type="PANTHER" id="PTHR32089">
    <property type="entry name" value="METHYL-ACCEPTING CHEMOTAXIS PROTEIN MCPB"/>
    <property type="match status" value="1"/>
</dbReference>
<keyword evidence="1" id="KW-0472">Membrane</keyword>
<keyword evidence="1" id="KW-0812">Transmembrane</keyword>
<dbReference type="GO" id="GO:0007165">
    <property type="term" value="P:signal transduction"/>
    <property type="evidence" value="ECO:0007669"/>
    <property type="project" value="InterPro"/>
</dbReference>
<dbReference type="GO" id="GO:0016020">
    <property type="term" value="C:membrane"/>
    <property type="evidence" value="ECO:0007669"/>
    <property type="project" value="InterPro"/>
</dbReference>
<evidence type="ECO:0000313" key="3">
    <source>
        <dbReference type="EMBL" id="GEA31792.1"/>
    </source>
</evidence>